<comment type="caution">
    <text evidence="2">The sequence shown here is derived from an EMBL/GenBank/DDBJ whole genome shotgun (WGS) entry which is preliminary data.</text>
</comment>
<feature type="region of interest" description="Disordered" evidence="1">
    <location>
        <begin position="1"/>
        <end position="26"/>
    </location>
</feature>
<evidence type="ECO:0000256" key="1">
    <source>
        <dbReference type="SAM" id="MobiDB-lite"/>
    </source>
</evidence>
<keyword evidence="3" id="KW-1185">Reference proteome</keyword>
<dbReference type="AlphaFoldDB" id="A0A6G1EVS1"/>
<dbReference type="Proteomes" id="UP000479710">
    <property type="component" value="Unassembled WGS sequence"/>
</dbReference>
<protein>
    <submittedName>
        <fullName evidence="2">Uncharacterized protein</fullName>
    </submittedName>
</protein>
<evidence type="ECO:0000313" key="2">
    <source>
        <dbReference type="EMBL" id="KAF0928734.1"/>
    </source>
</evidence>
<dbReference type="EMBL" id="SPHZ02000002">
    <property type="protein sequence ID" value="KAF0928734.1"/>
    <property type="molecule type" value="Genomic_DNA"/>
</dbReference>
<accession>A0A6G1EVS1</accession>
<evidence type="ECO:0000313" key="3">
    <source>
        <dbReference type="Proteomes" id="UP000479710"/>
    </source>
</evidence>
<proteinExistence type="predicted"/>
<dbReference type="PANTHER" id="PTHR35317:SF38">
    <property type="entry name" value="RNA-DIRECTED DNA POLYMERASE"/>
    <property type="match status" value="1"/>
</dbReference>
<dbReference type="PANTHER" id="PTHR35317">
    <property type="entry name" value="OS04G0629600 PROTEIN"/>
    <property type="match status" value="1"/>
</dbReference>
<reference evidence="2 3" key="1">
    <citation type="submission" date="2019-11" db="EMBL/GenBank/DDBJ databases">
        <title>Whole genome sequence of Oryza granulata.</title>
        <authorList>
            <person name="Li W."/>
        </authorList>
    </citation>
    <scope>NUCLEOTIDE SEQUENCE [LARGE SCALE GENOMIC DNA]</scope>
    <source>
        <strain evidence="3">cv. Menghai</strain>
        <tissue evidence="2">Leaf</tissue>
    </source>
</reference>
<dbReference type="OrthoDB" id="5378265at2759"/>
<sequence length="245" mass="27058">MSFDESARYTPPAQCGSGRAGRSGGGANGDGMNLLVAVNDETLMQVVSKDTPTEVWTALRSMHVGTDRVKEAKVQTLRWQLENLCMGEEESVDDFSSKITLLVGEMQALREKVEEKYVIKKLLRAISDKFVNIATTIKFVKSMNTMTKEEVIGLLKAYEKLKLRRVRTDEQLFLTRGQGSLRGRGRGRADGHGVEWPKDKSKCAPRGNTCDMYGSLDQSAAGWCDAAGDGTNIYDGKIKYVAFSN</sequence>
<name>A0A6G1EVS1_9ORYZ</name>
<organism evidence="2 3">
    <name type="scientific">Oryza meyeriana var. granulata</name>
    <dbReference type="NCBI Taxonomy" id="110450"/>
    <lineage>
        <taxon>Eukaryota</taxon>
        <taxon>Viridiplantae</taxon>
        <taxon>Streptophyta</taxon>
        <taxon>Embryophyta</taxon>
        <taxon>Tracheophyta</taxon>
        <taxon>Spermatophyta</taxon>
        <taxon>Magnoliopsida</taxon>
        <taxon>Liliopsida</taxon>
        <taxon>Poales</taxon>
        <taxon>Poaceae</taxon>
        <taxon>BOP clade</taxon>
        <taxon>Oryzoideae</taxon>
        <taxon>Oryzeae</taxon>
        <taxon>Oryzinae</taxon>
        <taxon>Oryza</taxon>
        <taxon>Oryza meyeriana</taxon>
    </lineage>
</organism>
<gene>
    <name evidence="2" type="ORF">E2562_006154</name>
</gene>
<dbReference type="Pfam" id="PF14223">
    <property type="entry name" value="Retrotran_gag_2"/>
    <property type="match status" value="1"/>
</dbReference>